<feature type="transmembrane region" description="Helical" evidence="5">
    <location>
        <begin position="21"/>
        <end position="54"/>
    </location>
</feature>
<keyword evidence="3 5" id="KW-1133">Transmembrane helix</keyword>
<dbReference type="Proteomes" id="UP000300879">
    <property type="component" value="Chromosome"/>
</dbReference>
<feature type="transmembrane region" description="Helical" evidence="5">
    <location>
        <begin position="66"/>
        <end position="86"/>
    </location>
</feature>
<keyword evidence="7" id="KW-1185">Reference proteome</keyword>
<reference evidence="6 7" key="1">
    <citation type="submission" date="2019-05" db="EMBL/GenBank/DDBJ databases">
        <authorList>
            <person name="Chen C."/>
        </authorList>
    </citation>
    <scope>NUCLEOTIDE SEQUENCE [LARGE SCALE GENOMIC DNA]</scope>
    <source>
        <strain evidence="6 7">HB172198</strain>
    </source>
</reference>
<dbReference type="KEGG" id="palo:E6C60_0614"/>
<dbReference type="CDD" id="cd16914">
    <property type="entry name" value="EcfT"/>
    <property type="match status" value="1"/>
</dbReference>
<organism evidence="6 7">
    <name type="scientific">Paenibacillus algicola</name>
    <dbReference type="NCBI Taxonomy" id="2565926"/>
    <lineage>
        <taxon>Bacteria</taxon>
        <taxon>Bacillati</taxon>
        <taxon>Bacillota</taxon>
        <taxon>Bacilli</taxon>
        <taxon>Bacillales</taxon>
        <taxon>Paenibacillaceae</taxon>
        <taxon>Paenibacillus</taxon>
    </lineage>
</organism>
<gene>
    <name evidence="6" type="ORF">E6C60_0614</name>
</gene>
<evidence type="ECO:0000256" key="3">
    <source>
        <dbReference type="ARBA" id="ARBA00022989"/>
    </source>
</evidence>
<protein>
    <submittedName>
        <fullName evidence="6">Cobalt transport protein</fullName>
    </submittedName>
</protein>
<evidence type="ECO:0000256" key="2">
    <source>
        <dbReference type="ARBA" id="ARBA00022692"/>
    </source>
</evidence>
<dbReference type="RefSeq" id="WP_138224453.1">
    <property type="nucleotide sequence ID" value="NZ_CP040396.1"/>
</dbReference>
<dbReference type="GO" id="GO:0005886">
    <property type="term" value="C:plasma membrane"/>
    <property type="evidence" value="ECO:0007669"/>
    <property type="project" value="TreeGrafter"/>
</dbReference>
<sequence length="252" mass="28083">MLIQYEAGSSLLHRWDPLGKLAGLLCIAVMAMLWKGTASQLLLLGLCIVAARWGAGMSWRRMYRGVRLIAAVALPYFLLTALTVSGETVWLTWGPLRLTVEAVDQAGEMSLRMISLFLSSLTYIATTNPQELVAEMVQRLRIPYRFAFGISTALTFLPMLEEEGEMIRAAQQVRGGRPPKGLKGRLAWGARFIAAVLLNSLRRVQQTAGAMESKGFTAYSHRTFRNKSVIPWWSLPLFLLMAGLTVWTGIYM</sequence>
<evidence type="ECO:0000256" key="4">
    <source>
        <dbReference type="ARBA" id="ARBA00023136"/>
    </source>
</evidence>
<evidence type="ECO:0000313" key="6">
    <source>
        <dbReference type="EMBL" id="QCT01337.1"/>
    </source>
</evidence>
<evidence type="ECO:0000256" key="1">
    <source>
        <dbReference type="ARBA" id="ARBA00004141"/>
    </source>
</evidence>
<dbReference type="Pfam" id="PF02361">
    <property type="entry name" value="CbiQ"/>
    <property type="match status" value="1"/>
</dbReference>
<dbReference type="PANTHER" id="PTHR33514">
    <property type="entry name" value="PROTEIN ABCI12, CHLOROPLASTIC"/>
    <property type="match status" value="1"/>
</dbReference>
<evidence type="ECO:0000313" key="7">
    <source>
        <dbReference type="Proteomes" id="UP000300879"/>
    </source>
</evidence>
<name>A0A4P8XFV5_9BACL</name>
<dbReference type="EMBL" id="CP040396">
    <property type="protein sequence ID" value="QCT01337.1"/>
    <property type="molecule type" value="Genomic_DNA"/>
</dbReference>
<keyword evidence="2 5" id="KW-0812">Transmembrane</keyword>
<dbReference type="AlphaFoldDB" id="A0A4P8XFV5"/>
<keyword evidence="4 5" id="KW-0472">Membrane</keyword>
<dbReference type="PANTHER" id="PTHR33514:SF13">
    <property type="entry name" value="PROTEIN ABCI12, CHLOROPLASTIC"/>
    <property type="match status" value="1"/>
</dbReference>
<dbReference type="InterPro" id="IPR003339">
    <property type="entry name" value="ABC/ECF_trnsptr_transmembrane"/>
</dbReference>
<comment type="subcellular location">
    <subcellularLocation>
        <location evidence="1">Membrane</location>
        <topology evidence="1">Multi-pass membrane protein</topology>
    </subcellularLocation>
</comment>
<dbReference type="OrthoDB" id="92887at2"/>
<accession>A0A4P8XFV5</accession>
<proteinExistence type="predicted"/>
<evidence type="ECO:0000256" key="5">
    <source>
        <dbReference type="SAM" id="Phobius"/>
    </source>
</evidence>
<feature type="transmembrane region" description="Helical" evidence="5">
    <location>
        <begin position="229"/>
        <end position="250"/>
    </location>
</feature>